<name>A0A8X7S2S5_BRACI</name>
<evidence type="ECO:0000313" key="2">
    <source>
        <dbReference type="EMBL" id="KAG2299948.1"/>
    </source>
</evidence>
<sequence>MSTGYVSFFKVMCFMKKQRKKEDKSLKAEGLTKVGEKDAQNSVGEKKKKKPETIIYHPPDWCSRVSSKLIEYDSGVSNAGASSSPMTNEFNKVKTFDFREVAKGTAK</sequence>
<dbReference type="OrthoDB" id="1028423at2759"/>
<keyword evidence="3" id="KW-1185">Reference proteome</keyword>
<evidence type="ECO:0000256" key="1">
    <source>
        <dbReference type="SAM" id="MobiDB-lite"/>
    </source>
</evidence>
<proteinExistence type="predicted"/>
<reference evidence="2 3" key="1">
    <citation type="submission" date="2020-02" db="EMBL/GenBank/DDBJ databases">
        <authorList>
            <person name="Ma Q."/>
            <person name="Huang Y."/>
            <person name="Song X."/>
            <person name="Pei D."/>
        </authorList>
    </citation>
    <scope>NUCLEOTIDE SEQUENCE [LARGE SCALE GENOMIC DNA]</scope>
    <source>
        <strain evidence="2">Sxm20200214</strain>
        <tissue evidence="2">Leaf</tissue>
    </source>
</reference>
<evidence type="ECO:0000313" key="3">
    <source>
        <dbReference type="Proteomes" id="UP000886595"/>
    </source>
</evidence>
<dbReference type="EMBL" id="JAAMPC010000008">
    <property type="protein sequence ID" value="KAG2299948.1"/>
    <property type="molecule type" value="Genomic_DNA"/>
</dbReference>
<accession>A0A8X7S2S5</accession>
<feature type="region of interest" description="Disordered" evidence="1">
    <location>
        <begin position="19"/>
        <end position="50"/>
    </location>
</feature>
<comment type="caution">
    <text evidence="2">The sequence shown here is derived from an EMBL/GenBank/DDBJ whole genome shotgun (WGS) entry which is preliminary data.</text>
</comment>
<organism evidence="2 3">
    <name type="scientific">Brassica carinata</name>
    <name type="common">Ethiopian mustard</name>
    <name type="synonym">Abyssinian cabbage</name>
    <dbReference type="NCBI Taxonomy" id="52824"/>
    <lineage>
        <taxon>Eukaryota</taxon>
        <taxon>Viridiplantae</taxon>
        <taxon>Streptophyta</taxon>
        <taxon>Embryophyta</taxon>
        <taxon>Tracheophyta</taxon>
        <taxon>Spermatophyta</taxon>
        <taxon>Magnoliopsida</taxon>
        <taxon>eudicotyledons</taxon>
        <taxon>Gunneridae</taxon>
        <taxon>Pentapetalae</taxon>
        <taxon>rosids</taxon>
        <taxon>malvids</taxon>
        <taxon>Brassicales</taxon>
        <taxon>Brassicaceae</taxon>
        <taxon>Brassiceae</taxon>
        <taxon>Brassica</taxon>
    </lineage>
</organism>
<gene>
    <name evidence="2" type="ORF">Bca52824_036420</name>
</gene>
<dbReference type="Proteomes" id="UP000886595">
    <property type="component" value="Unassembled WGS sequence"/>
</dbReference>
<dbReference type="AlphaFoldDB" id="A0A8X7S2S5"/>
<protein>
    <submittedName>
        <fullName evidence="2">Uncharacterized protein</fullName>
    </submittedName>
</protein>